<evidence type="ECO:0000256" key="4">
    <source>
        <dbReference type="ARBA" id="ARBA00022692"/>
    </source>
</evidence>
<dbReference type="Pfam" id="PF00893">
    <property type="entry name" value="Multi_Drug_Res"/>
    <property type="match status" value="1"/>
</dbReference>
<keyword evidence="3" id="KW-1003">Cell membrane</keyword>
<protein>
    <submittedName>
        <fullName evidence="9">SMR family transporter</fullName>
    </submittedName>
</protein>
<keyword evidence="6 8" id="KW-0472">Membrane</keyword>
<evidence type="ECO:0000256" key="8">
    <source>
        <dbReference type="SAM" id="Phobius"/>
    </source>
</evidence>
<feature type="transmembrane region" description="Helical" evidence="8">
    <location>
        <begin position="78"/>
        <end position="97"/>
    </location>
</feature>
<dbReference type="SUPFAM" id="SSF103481">
    <property type="entry name" value="Multidrug resistance efflux transporter EmrE"/>
    <property type="match status" value="1"/>
</dbReference>
<dbReference type="InterPro" id="IPR045324">
    <property type="entry name" value="Small_multidrug_res"/>
</dbReference>
<evidence type="ECO:0000256" key="3">
    <source>
        <dbReference type="ARBA" id="ARBA00022475"/>
    </source>
</evidence>
<evidence type="ECO:0000313" key="10">
    <source>
        <dbReference type="Proteomes" id="UP001555826"/>
    </source>
</evidence>
<keyword evidence="10" id="KW-1185">Reference proteome</keyword>
<comment type="similarity">
    <text evidence="7">Belongs to the drug/metabolite transporter (DMT) superfamily. Small multidrug resistance (SMR) (TC 2.A.7.1) family.</text>
</comment>
<reference evidence="9 10" key="1">
    <citation type="submission" date="2024-07" db="EMBL/GenBank/DDBJ databases">
        <authorList>
            <person name="Thanompreechachai J."/>
            <person name="Duangmal K."/>
        </authorList>
    </citation>
    <scope>NUCLEOTIDE SEQUENCE [LARGE SCALE GENOMIC DNA]</scope>
    <source>
        <strain evidence="9 10">KCTC 19886</strain>
    </source>
</reference>
<sequence length="110" mass="11020">MAIAVFAEVSASLSLKAALTNPWWYGVVPLGYGGAFALMVLVLRTGAPLGLTYGIWGASGVGLTAVLSAALFGEPFNVVVAAGVVLIAAGVLCVELGSRSHSGDEAEVQG</sequence>
<feature type="transmembrane region" description="Helical" evidence="8">
    <location>
        <begin position="50"/>
        <end position="72"/>
    </location>
</feature>
<organism evidence="9 10">
    <name type="scientific">Kineococcus endophyticus</name>
    <dbReference type="NCBI Taxonomy" id="1181883"/>
    <lineage>
        <taxon>Bacteria</taxon>
        <taxon>Bacillati</taxon>
        <taxon>Actinomycetota</taxon>
        <taxon>Actinomycetes</taxon>
        <taxon>Kineosporiales</taxon>
        <taxon>Kineosporiaceae</taxon>
        <taxon>Kineococcus</taxon>
    </lineage>
</organism>
<accession>A0ABV3P7Q1</accession>
<keyword evidence="2" id="KW-0813">Transport</keyword>
<evidence type="ECO:0000256" key="2">
    <source>
        <dbReference type="ARBA" id="ARBA00022448"/>
    </source>
</evidence>
<dbReference type="EMBL" id="JBFNQN010000008">
    <property type="protein sequence ID" value="MEW9265651.1"/>
    <property type="molecule type" value="Genomic_DNA"/>
</dbReference>
<dbReference type="InterPro" id="IPR037185">
    <property type="entry name" value="EmrE-like"/>
</dbReference>
<dbReference type="Proteomes" id="UP001555826">
    <property type="component" value="Unassembled WGS sequence"/>
</dbReference>
<feature type="transmembrane region" description="Helical" evidence="8">
    <location>
        <begin position="23"/>
        <end position="43"/>
    </location>
</feature>
<dbReference type="PANTHER" id="PTHR30561">
    <property type="entry name" value="SMR FAMILY PROTON-DEPENDENT DRUG EFFLUX TRANSPORTER SUGE"/>
    <property type="match status" value="1"/>
</dbReference>
<comment type="subcellular location">
    <subcellularLocation>
        <location evidence="1 7">Cell membrane</location>
        <topology evidence="1 7">Multi-pass membrane protein</topology>
    </subcellularLocation>
</comment>
<evidence type="ECO:0000256" key="1">
    <source>
        <dbReference type="ARBA" id="ARBA00004651"/>
    </source>
</evidence>
<gene>
    <name evidence="9" type="ORF">AB1207_12905</name>
</gene>
<dbReference type="InterPro" id="IPR000390">
    <property type="entry name" value="Small_drug/metabolite_transptr"/>
</dbReference>
<name>A0ABV3P7Q1_9ACTN</name>
<comment type="caution">
    <text evidence="9">The sequence shown here is derived from an EMBL/GenBank/DDBJ whole genome shotgun (WGS) entry which is preliminary data.</text>
</comment>
<evidence type="ECO:0000256" key="6">
    <source>
        <dbReference type="ARBA" id="ARBA00023136"/>
    </source>
</evidence>
<evidence type="ECO:0000256" key="5">
    <source>
        <dbReference type="ARBA" id="ARBA00022989"/>
    </source>
</evidence>
<keyword evidence="5 8" id="KW-1133">Transmembrane helix</keyword>
<dbReference type="Gene3D" id="1.10.3730.20">
    <property type="match status" value="1"/>
</dbReference>
<proteinExistence type="inferred from homology"/>
<keyword evidence="4 7" id="KW-0812">Transmembrane</keyword>
<evidence type="ECO:0000256" key="7">
    <source>
        <dbReference type="RuleBase" id="RU003942"/>
    </source>
</evidence>
<evidence type="ECO:0000313" key="9">
    <source>
        <dbReference type="EMBL" id="MEW9265651.1"/>
    </source>
</evidence>
<dbReference type="PANTHER" id="PTHR30561:SF1">
    <property type="entry name" value="MULTIDRUG TRANSPORTER EMRE"/>
    <property type="match status" value="1"/>
</dbReference>